<dbReference type="EnsemblProtists" id="EOD09391">
    <property type="protein sequence ID" value="EOD09391"/>
    <property type="gene ID" value="EMIHUDRAFT_448338"/>
</dbReference>
<accession>A0A0D3IDQ6</accession>
<name>A0A0D3IDQ6_EMIH1</name>
<keyword evidence="2" id="KW-1185">Reference proteome</keyword>
<evidence type="ECO:0000313" key="2">
    <source>
        <dbReference type="Proteomes" id="UP000013827"/>
    </source>
</evidence>
<dbReference type="AlphaFoldDB" id="A0A0D3IDQ6"/>
<dbReference type="KEGG" id="ehx:EMIHUDRAFT_448338"/>
<dbReference type="SUPFAM" id="SSF53448">
    <property type="entry name" value="Nucleotide-diphospho-sugar transferases"/>
    <property type="match status" value="1"/>
</dbReference>
<dbReference type="RefSeq" id="XP_005761820.1">
    <property type="nucleotide sequence ID" value="XM_005761763.1"/>
</dbReference>
<dbReference type="Proteomes" id="UP000013827">
    <property type="component" value="Unassembled WGS sequence"/>
</dbReference>
<protein>
    <submittedName>
        <fullName evidence="1">Uncharacterized protein</fullName>
    </submittedName>
</protein>
<dbReference type="HOGENOM" id="CLU_872728_0_0_1"/>
<dbReference type="Gene3D" id="3.90.550.20">
    <property type="match status" value="1"/>
</dbReference>
<proteinExistence type="predicted"/>
<dbReference type="InterPro" id="IPR007577">
    <property type="entry name" value="GlycoTrfase_DXD_sugar-bd_CS"/>
</dbReference>
<dbReference type="GeneID" id="17255503"/>
<dbReference type="PaxDb" id="2903-EOD09391"/>
<sequence length="319" mass="34959">MHAAAQRDDALTSTATPPHVAAVRGQAAAARPLLQHHALAARADAQGNLTCANCGLNQKTSTTSCCHVPGSWLNRCATTGNTNASHPYTWKQGVKACQGRAKPLVGAMPRLGFRNYVFVPDAAAIPSFASSQRCRPGACRSVVHLALTTPPTRLESTGEAVLRSWACLMRDTQLTIHVAYTPPQGETPGWLPANFSRDLSRVQSELNTRFVIQPFDIVSQLRNVIGEYETANTSTQEALAFLTRLPDFARDRSLDEAFATGDSGAHVENERMRYKLWPIHSSDLIRYVLLYRFGGFYTDWDIVLGLTRAISMLNLHIIG</sequence>
<reference evidence="1" key="2">
    <citation type="submission" date="2024-10" db="UniProtKB">
        <authorList>
            <consortium name="EnsemblProtists"/>
        </authorList>
    </citation>
    <scope>IDENTIFICATION</scope>
</reference>
<organism evidence="1 2">
    <name type="scientific">Emiliania huxleyi (strain CCMP1516)</name>
    <dbReference type="NCBI Taxonomy" id="280463"/>
    <lineage>
        <taxon>Eukaryota</taxon>
        <taxon>Haptista</taxon>
        <taxon>Haptophyta</taxon>
        <taxon>Prymnesiophyceae</taxon>
        <taxon>Isochrysidales</taxon>
        <taxon>Noelaerhabdaceae</taxon>
        <taxon>Emiliania</taxon>
    </lineage>
</organism>
<reference evidence="2" key="1">
    <citation type="journal article" date="2013" name="Nature">
        <title>Pan genome of the phytoplankton Emiliania underpins its global distribution.</title>
        <authorList>
            <person name="Read B.A."/>
            <person name="Kegel J."/>
            <person name="Klute M.J."/>
            <person name="Kuo A."/>
            <person name="Lefebvre S.C."/>
            <person name="Maumus F."/>
            <person name="Mayer C."/>
            <person name="Miller J."/>
            <person name="Monier A."/>
            <person name="Salamov A."/>
            <person name="Young J."/>
            <person name="Aguilar M."/>
            <person name="Claverie J.M."/>
            <person name="Frickenhaus S."/>
            <person name="Gonzalez K."/>
            <person name="Herman E.K."/>
            <person name="Lin Y.C."/>
            <person name="Napier J."/>
            <person name="Ogata H."/>
            <person name="Sarno A.F."/>
            <person name="Shmutz J."/>
            <person name="Schroeder D."/>
            <person name="de Vargas C."/>
            <person name="Verret F."/>
            <person name="von Dassow P."/>
            <person name="Valentin K."/>
            <person name="Van de Peer Y."/>
            <person name="Wheeler G."/>
            <person name="Dacks J.B."/>
            <person name="Delwiche C.F."/>
            <person name="Dyhrman S.T."/>
            <person name="Glockner G."/>
            <person name="John U."/>
            <person name="Richards T."/>
            <person name="Worden A.Z."/>
            <person name="Zhang X."/>
            <person name="Grigoriev I.V."/>
            <person name="Allen A.E."/>
            <person name="Bidle K."/>
            <person name="Borodovsky M."/>
            <person name="Bowler C."/>
            <person name="Brownlee C."/>
            <person name="Cock J.M."/>
            <person name="Elias M."/>
            <person name="Gladyshev V.N."/>
            <person name="Groth M."/>
            <person name="Guda C."/>
            <person name="Hadaegh A."/>
            <person name="Iglesias-Rodriguez M.D."/>
            <person name="Jenkins J."/>
            <person name="Jones B.M."/>
            <person name="Lawson T."/>
            <person name="Leese F."/>
            <person name="Lindquist E."/>
            <person name="Lobanov A."/>
            <person name="Lomsadze A."/>
            <person name="Malik S.B."/>
            <person name="Marsh M.E."/>
            <person name="Mackinder L."/>
            <person name="Mock T."/>
            <person name="Mueller-Roeber B."/>
            <person name="Pagarete A."/>
            <person name="Parker M."/>
            <person name="Probert I."/>
            <person name="Quesneville H."/>
            <person name="Raines C."/>
            <person name="Rensing S.A."/>
            <person name="Riano-Pachon D.M."/>
            <person name="Richier S."/>
            <person name="Rokitta S."/>
            <person name="Shiraiwa Y."/>
            <person name="Soanes D.M."/>
            <person name="van der Giezen M."/>
            <person name="Wahlund T.M."/>
            <person name="Williams B."/>
            <person name="Wilson W."/>
            <person name="Wolfe G."/>
            <person name="Wurch L.L."/>
        </authorList>
    </citation>
    <scope>NUCLEOTIDE SEQUENCE</scope>
</reference>
<dbReference type="InterPro" id="IPR029044">
    <property type="entry name" value="Nucleotide-diphossugar_trans"/>
</dbReference>
<evidence type="ECO:0000313" key="1">
    <source>
        <dbReference type="EnsemblProtists" id="EOD09391"/>
    </source>
</evidence>
<dbReference type="Pfam" id="PF04488">
    <property type="entry name" value="Gly_transf_sug"/>
    <property type="match status" value="1"/>
</dbReference>